<dbReference type="RefSeq" id="WP_112158668.1">
    <property type="nucleotide sequence ID" value="NZ_QKRX01000004.1"/>
</dbReference>
<dbReference type="InterPro" id="IPR023045">
    <property type="entry name" value="MoaC"/>
</dbReference>
<dbReference type="GO" id="GO:0061799">
    <property type="term" value="F:cyclic pyranopterin monophosphate synthase activity"/>
    <property type="evidence" value="ECO:0007669"/>
    <property type="project" value="UniProtKB-UniRule"/>
</dbReference>
<dbReference type="InterPro" id="IPR002820">
    <property type="entry name" value="Mopterin_CF_biosynth-C_dom"/>
</dbReference>
<evidence type="ECO:0000313" key="10">
    <source>
        <dbReference type="Proteomes" id="UP000250744"/>
    </source>
</evidence>
<gene>
    <name evidence="7 9" type="primary">moaC</name>
    <name evidence="9" type="ORF">DN062_07250</name>
</gene>
<dbReference type="NCBIfam" id="TIGR00581">
    <property type="entry name" value="moaC"/>
    <property type="match status" value="1"/>
</dbReference>
<dbReference type="Pfam" id="PF02597">
    <property type="entry name" value="ThiS"/>
    <property type="match status" value="1"/>
</dbReference>
<dbReference type="CDD" id="cd01420">
    <property type="entry name" value="MoaC_PE"/>
    <property type="match status" value="1"/>
</dbReference>
<dbReference type="InterPro" id="IPR047594">
    <property type="entry name" value="MoaC_bact/euk"/>
</dbReference>
<comment type="similarity">
    <text evidence="7">Belongs to the MoaC family.</text>
</comment>
<evidence type="ECO:0000256" key="4">
    <source>
        <dbReference type="ARBA" id="ARBA00023150"/>
    </source>
</evidence>
<keyword evidence="4 7" id="KW-0501">Molybdenum cofactor biosynthesis</keyword>
<evidence type="ECO:0000256" key="5">
    <source>
        <dbReference type="ARBA" id="ARBA00023239"/>
    </source>
</evidence>
<comment type="subunit">
    <text evidence="7">Homohexamer; trimer of dimers.</text>
</comment>
<keyword evidence="5 7" id="KW-0456">Lyase</keyword>
<evidence type="ECO:0000259" key="8">
    <source>
        <dbReference type="Pfam" id="PF01967"/>
    </source>
</evidence>
<dbReference type="InterPro" id="IPR050105">
    <property type="entry name" value="MoCo_biosynth_MoaA/MoaC"/>
</dbReference>
<protein>
    <recommendedName>
        <fullName evidence="3 7">Cyclic pyranopterin monophosphate synthase</fullName>
        <ecNumber evidence="3 7">4.6.1.17</ecNumber>
    </recommendedName>
    <alternativeName>
        <fullName evidence="7">Molybdenum cofactor biosynthesis protein C</fullName>
    </alternativeName>
</protein>
<comment type="pathway">
    <text evidence="2 7">Cofactor biosynthesis; molybdopterin biosynthesis.</text>
</comment>
<dbReference type="Gene3D" id="3.10.20.30">
    <property type="match status" value="1"/>
</dbReference>
<evidence type="ECO:0000313" key="9">
    <source>
        <dbReference type="EMBL" id="RAU18563.1"/>
    </source>
</evidence>
<evidence type="ECO:0000256" key="2">
    <source>
        <dbReference type="ARBA" id="ARBA00005046"/>
    </source>
</evidence>
<keyword evidence="10" id="KW-1185">Reference proteome</keyword>
<evidence type="ECO:0000256" key="1">
    <source>
        <dbReference type="ARBA" id="ARBA00001637"/>
    </source>
</evidence>
<feature type="domain" description="Molybdopterin cofactor biosynthesis C (MoaC)" evidence="8">
    <location>
        <begin position="15"/>
        <end position="150"/>
    </location>
</feature>
<feature type="binding site" evidence="7">
    <location>
        <begin position="113"/>
        <end position="114"/>
    </location>
    <ligand>
        <name>substrate</name>
    </ligand>
</feature>
<feature type="active site" evidence="7">
    <location>
        <position position="128"/>
    </location>
</feature>
<dbReference type="InterPro" id="IPR036522">
    <property type="entry name" value="MoaC_sf"/>
</dbReference>
<name>A0A364NNB5_9GAMM</name>
<dbReference type="SUPFAM" id="SSF55040">
    <property type="entry name" value="Molybdenum cofactor biosynthesis protein C, MoaC"/>
    <property type="match status" value="1"/>
</dbReference>
<comment type="caution">
    <text evidence="9">The sequence shown here is derived from an EMBL/GenBank/DDBJ whole genome shotgun (WGS) entry which is preliminary data.</text>
</comment>
<dbReference type="AlphaFoldDB" id="A0A364NNB5"/>
<comment type="function">
    <text evidence="6 7">Catalyzes the conversion of (8S)-3',8-cyclo-7,8-dihydroguanosine 5'-triphosphate to cyclic pyranopterin monophosphate (cPMP).</text>
</comment>
<dbReference type="NCBIfam" id="NF006870">
    <property type="entry name" value="PRK09364.1"/>
    <property type="match status" value="1"/>
</dbReference>
<organism evidence="9 10">
    <name type="scientific">Nitrincola tibetensis</name>
    <dbReference type="NCBI Taxonomy" id="2219697"/>
    <lineage>
        <taxon>Bacteria</taxon>
        <taxon>Pseudomonadati</taxon>
        <taxon>Pseudomonadota</taxon>
        <taxon>Gammaproteobacteria</taxon>
        <taxon>Oceanospirillales</taxon>
        <taxon>Oceanospirillaceae</taxon>
        <taxon>Nitrincola</taxon>
    </lineage>
</organism>
<dbReference type="EMBL" id="QKRX01000004">
    <property type="protein sequence ID" value="RAU18563.1"/>
    <property type="molecule type" value="Genomic_DNA"/>
</dbReference>
<dbReference type="InterPro" id="IPR016155">
    <property type="entry name" value="Mopterin_synth/thiamin_S_b"/>
</dbReference>
<dbReference type="PANTHER" id="PTHR22960">
    <property type="entry name" value="MOLYBDOPTERIN COFACTOR SYNTHESIS PROTEIN A"/>
    <property type="match status" value="1"/>
</dbReference>
<dbReference type="UniPathway" id="UPA00344"/>
<dbReference type="GO" id="GO:0006777">
    <property type="term" value="P:Mo-molybdopterin cofactor biosynthetic process"/>
    <property type="evidence" value="ECO:0007669"/>
    <property type="project" value="UniProtKB-UniRule"/>
</dbReference>
<sequence>MTKLTHIDSKGQAHMVDVSDKALTARSATACASIKMRPETLEMIMTERHAKGDVLATARIAGIQAAKRTSDLIPLCHPLMLSKVSVEFEADPELPGMRVYATCKLAGQTGVEMEALTSVSVAALTLYDMCKAVDKHMVIGEIQVLEKRGGKSGDWCLSSEVSAVILDSTATSSSRARVSAPEIRVRFFAHLREQVQRDECLINCQDLPDEVTVSVIIQWLTAQDACLAQAFANDSLLVAVNQTMVDRNAQVQPGDEVAFFPPVTGG</sequence>
<dbReference type="InterPro" id="IPR012675">
    <property type="entry name" value="Beta-grasp_dom_sf"/>
</dbReference>
<dbReference type="Pfam" id="PF01967">
    <property type="entry name" value="MoaC"/>
    <property type="match status" value="1"/>
</dbReference>
<dbReference type="OrthoDB" id="9794429at2"/>
<reference evidence="9 10" key="1">
    <citation type="submission" date="2018-06" db="EMBL/GenBank/DDBJ databases">
        <title>Nitrincola tibetense sp. nov., isolated from Lake XuguoCo on Tibetan Plateau.</title>
        <authorList>
            <person name="Xing P."/>
        </authorList>
    </citation>
    <scope>NUCLEOTIDE SEQUENCE [LARGE SCALE GENOMIC DNA]</scope>
    <source>
        <strain evidence="10">xg18</strain>
    </source>
</reference>
<feature type="binding site" evidence="7">
    <location>
        <begin position="75"/>
        <end position="77"/>
    </location>
    <ligand>
        <name>substrate</name>
    </ligand>
</feature>
<dbReference type="EC" id="4.6.1.17" evidence="3 7"/>
<evidence type="ECO:0000256" key="7">
    <source>
        <dbReference type="HAMAP-Rule" id="MF_01224"/>
    </source>
</evidence>
<dbReference type="Gene3D" id="3.30.70.640">
    <property type="entry name" value="Molybdopterin cofactor biosynthesis C (MoaC) domain"/>
    <property type="match status" value="1"/>
</dbReference>
<accession>A0A364NNB5</accession>
<evidence type="ECO:0000256" key="6">
    <source>
        <dbReference type="ARBA" id="ARBA00055087"/>
    </source>
</evidence>
<dbReference type="FunFam" id="3.30.70.640:FF:000001">
    <property type="entry name" value="Cyclic pyranopterin monophosphate synthase"/>
    <property type="match status" value="1"/>
</dbReference>
<dbReference type="HAMAP" id="MF_01224_B">
    <property type="entry name" value="MoaC_B"/>
    <property type="match status" value="1"/>
</dbReference>
<comment type="catalytic activity">
    <reaction evidence="1 7">
        <text>(8S)-3',8-cyclo-7,8-dihydroguanosine 5'-triphosphate = cyclic pyranopterin phosphate + diphosphate</text>
        <dbReference type="Rhea" id="RHEA:49580"/>
        <dbReference type="ChEBI" id="CHEBI:33019"/>
        <dbReference type="ChEBI" id="CHEBI:59648"/>
        <dbReference type="ChEBI" id="CHEBI:131766"/>
        <dbReference type="EC" id="4.6.1.17"/>
    </reaction>
</comment>
<dbReference type="CDD" id="cd00754">
    <property type="entry name" value="Ubl_MoaD"/>
    <property type="match status" value="1"/>
</dbReference>
<proteinExistence type="inferred from homology"/>
<dbReference type="SUPFAM" id="SSF54285">
    <property type="entry name" value="MoaD/ThiS"/>
    <property type="match status" value="1"/>
</dbReference>
<dbReference type="Proteomes" id="UP000250744">
    <property type="component" value="Unassembled WGS sequence"/>
</dbReference>
<dbReference type="InterPro" id="IPR003749">
    <property type="entry name" value="ThiS/MoaD-like"/>
</dbReference>
<evidence type="ECO:0000256" key="3">
    <source>
        <dbReference type="ARBA" id="ARBA00012575"/>
    </source>
</evidence>
<dbReference type="PANTHER" id="PTHR22960:SF29">
    <property type="entry name" value="CYCLIC PYRANOPTERIN MONOPHOSPHATE SYNTHASE"/>
    <property type="match status" value="1"/>
</dbReference>